<evidence type="ECO:0000256" key="2">
    <source>
        <dbReference type="ARBA" id="ARBA00022723"/>
    </source>
</evidence>
<protein>
    <recommendedName>
        <fullName evidence="7">Dipeptide epimerase</fullName>
        <ecNumber evidence="7">5.1.1.-</ecNumber>
    </recommendedName>
</protein>
<dbReference type="AlphaFoldDB" id="A0A2C9WBM0"/>
<dbReference type="STRING" id="3983.A0A2C9WBM0"/>
<dbReference type="SFLD" id="SFLDS00001">
    <property type="entry name" value="Enolase"/>
    <property type="match status" value="1"/>
</dbReference>
<evidence type="ECO:0000256" key="7">
    <source>
        <dbReference type="RuleBase" id="RU366006"/>
    </source>
</evidence>
<keyword evidence="3 6" id="KW-0460">Magnesium</keyword>
<dbReference type="Pfam" id="PF13378">
    <property type="entry name" value="MR_MLE_C"/>
    <property type="match status" value="1"/>
</dbReference>
<gene>
    <name evidence="9" type="ORF">MANES_02G071200v8</name>
</gene>
<dbReference type="SFLD" id="SFLDF00009">
    <property type="entry name" value="o-succinylbenzoate_synthase"/>
    <property type="match status" value="1"/>
</dbReference>
<dbReference type="InterPro" id="IPR013342">
    <property type="entry name" value="Mandelate_racemase_C"/>
</dbReference>
<dbReference type="InterPro" id="IPR029065">
    <property type="entry name" value="Enolase_C-like"/>
</dbReference>
<comment type="cofactor">
    <cofactor evidence="6 7">
        <name>Mg(2+)</name>
        <dbReference type="ChEBI" id="CHEBI:18420"/>
    </cofactor>
    <text evidence="6 7">Binds 1 Mg(2+) ion per subunit.</text>
</comment>
<evidence type="ECO:0000256" key="6">
    <source>
        <dbReference type="PIRSR" id="PIRSR634603-3"/>
    </source>
</evidence>
<dbReference type="GO" id="GO:0046872">
    <property type="term" value="F:metal ion binding"/>
    <property type="evidence" value="ECO:0007669"/>
    <property type="project" value="UniProtKB-KW"/>
</dbReference>
<dbReference type="InterPro" id="IPR013341">
    <property type="entry name" value="Mandelate_racemase_N_dom"/>
</dbReference>
<dbReference type="EC" id="5.1.1.-" evidence="7"/>
<dbReference type="Proteomes" id="UP000091857">
    <property type="component" value="Chromosome 2"/>
</dbReference>
<reference evidence="10" key="1">
    <citation type="journal article" date="2016" name="Nat. Biotechnol.">
        <title>Sequencing wild and cultivated cassava and related species reveals extensive interspecific hybridization and genetic diversity.</title>
        <authorList>
            <person name="Bredeson J.V."/>
            <person name="Lyons J.B."/>
            <person name="Prochnik S.E."/>
            <person name="Wu G.A."/>
            <person name="Ha C.M."/>
            <person name="Edsinger-Gonzales E."/>
            <person name="Grimwood J."/>
            <person name="Schmutz J."/>
            <person name="Rabbi I.Y."/>
            <person name="Egesi C."/>
            <person name="Nauluvula P."/>
            <person name="Lebot V."/>
            <person name="Ndunguru J."/>
            <person name="Mkamilo G."/>
            <person name="Bart R.S."/>
            <person name="Setter T.L."/>
            <person name="Gleadow R.M."/>
            <person name="Kulakow P."/>
            <person name="Ferguson M.E."/>
            <person name="Rounsley S."/>
            <person name="Rokhsar D.S."/>
        </authorList>
    </citation>
    <scope>NUCLEOTIDE SEQUENCE [LARGE SCALE GENOMIC DNA]</scope>
    <source>
        <strain evidence="10">cv. AM560-2</strain>
    </source>
</reference>
<organism evidence="9 10">
    <name type="scientific">Manihot esculenta</name>
    <name type="common">Cassava</name>
    <name type="synonym">Jatropha manihot</name>
    <dbReference type="NCBI Taxonomy" id="3983"/>
    <lineage>
        <taxon>Eukaryota</taxon>
        <taxon>Viridiplantae</taxon>
        <taxon>Streptophyta</taxon>
        <taxon>Embryophyta</taxon>
        <taxon>Tracheophyta</taxon>
        <taxon>Spermatophyta</taxon>
        <taxon>Magnoliopsida</taxon>
        <taxon>eudicotyledons</taxon>
        <taxon>Gunneridae</taxon>
        <taxon>Pentapetalae</taxon>
        <taxon>rosids</taxon>
        <taxon>fabids</taxon>
        <taxon>Malpighiales</taxon>
        <taxon>Euphorbiaceae</taxon>
        <taxon>Crotonoideae</taxon>
        <taxon>Manihoteae</taxon>
        <taxon>Manihot</taxon>
    </lineage>
</organism>
<feature type="domain" description="Mandelate racemase/muconate lactonizing enzyme C-terminal" evidence="8">
    <location>
        <begin position="217"/>
        <end position="314"/>
    </location>
</feature>
<keyword evidence="10" id="KW-1185">Reference proteome</keyword>
<feature type="binding site" evidence="6">
    <location>
        <position position="322"/>
    </location>
    <ligand>
        <name>Mg(2+)</name>
        <dbReference type="ChEBI" id="CHEBI:18420"/>
    </ligand>
</feature>
<evidence type="ECO:0000256" key="1">
    <source>
        <dbReference type="ARBA" id="ARBA00008031"/>
    </source>
</evidence>
<dbReference type="SFLD" id="SFLDG00180">
    <property type="entry name" value="muconate_cycloisomerase"/>
    <property type="match status" value="1"/>
</dbReference>
<name>A0A2C9WBM0_MANES</name>
<evidence type="ECO:0000259" key="8">
    <source>
        <dbReference type="SMART" id="SM00922"/>
    </source>
</evidence>
<sequence>MAPIGSAFCAASPSFSLLSSNVKGLSRNYANANCPISKICVVHCSSGSKLVTESTASSTSERTSFGFKNLTETFWVDVQRAEGRPLNVQLNAPLILGSPNLEKVENVAIRIELSNGCVGWGEVPVLPSVTAANQTVAVAKAREACQFLLCSSPMVLNLALNEIGGILPGTEFASVRAGVEMALIDAVTNSIGVPLWRLFGGVSNNLTTAITLPTVFPAEASHLASKYCQLGFKTLKLKIGKNIKEEIKLLQSIQAAHPTCSLILDANEEYTRREAVQVLQELHDSGITPTLLEQPVHREDWKALGEVSKFARQKYGISIAVDESCQSLDDVQRVIEGNFADVINIKLAKFGVMGALEIIELARNSGVNLMISSTIETRLATGFAAHLAAGLGCFQFVGLDMPFLLSEDPVICGYEASGPVYKFLNARGQGGFLKWDFTS</sequence>
<feature type="binding site" evidence="6">
    <location>
        <position position="293"/>
    </location>
    <ligand>
        <name>Mg(2+)</name>
        <dbReference type="ChEBI" id="CHEBI:18420"/>
    </ligand>
</feature>
<evidence type="ECO:0000256" key="4">
    <source>
        <dbReference type="ARBA" id="ARBA00023235"/>
    </source>
</evidence>
<dbReference type="Pfam" id="PF02746">
    <property type="entry name" value="MR_MLE_N"/>
    <property type="match status" value="1"/>
</dbReference>
<dbReference type="Gene3D" id="3.20.20.120">
    <property type="entry name" value="Enolase-like C-terminal domain"/>
    <property type="match status" value="1"/>
</dbReference>
<dbReference type="EMBL" id="CM004388">
    <property type="protein sequence ID" value="OAY57109.1"/>
    <property type="molecule type" value="Genomic_DNA"/>
</dbReference>
<evidence type="ECO:0000313" key="9">
    <source>
        <dbReference type="EMBL" id="OAY57109.1"/>
    </source>
</evidence>
<evidence type="ECO:0000313" key="10">
    <source>
        <dbReference type="Proteomes" id="UP000091857"/>
    </source>
</evidence>
<dbReference type="Gene3D" id="3.30.390.10">
    <property type="entry name" value="Enolase-like, N-terminal domain"/>
    <property type="match status" value="1"/>
</dbReference>
<accession>A0A2C9WBM0</accession>
<dbReference type="SUPFAM" id="SSF51604">
    <property type="entry name" value="Enolase C-terminal domain-like"/>
    <property type="match status" value="1"/>
</dbReference>
<comment type="caution">
    <text evidence="9">The sequence shown here is derived from an EMBL/GenBank/DDBJ whole genome shotgun (WGS) entry which is preliminary data.</text>
</comment>
<evidence type="ECO:0000256" key="5">
    <source>
        <dbReference type="PIRSR" id="PIRSR634603-1"/>
    </source>
</evidence>
<dbReference type="GO" id="GO:0016854">
    <property type="term" value="F:racemase and epimerase activity"/>
    <property type="evidence" value="ECO:0000318"/>
    <property type="project" value="GO_Central"/>
</dbReference>
<comment type="similarity">
    <text evidence="1 7">Belongs to the mandelate racemase/muconate lactonizing enzyme family.</text>
</comment>
<feature type="binding site" evidence="6">
    <location>
        <position position="265"/>
    </location>
    <ligand>
        <name>Mg(2+)</name>
        <dbReference type="ChEBI" id="CHEBI:18420"/>
    </ligand>
</feature>
<dbReference type="GO" id="GO:0006518">
    <property type="term" value="P:peptide metabolic process"/>
    <property type="evidence" value="ECO:0000318"/>
    <property type="project" value="GO_Central"/>
</dbReference>
<dbReference type="InterPro" id="IPR036849">
    <property type="entry name" value="Enolase-like_C_sf"/>
</dbReference>
<feature type="active site" description="Proton acceptor; specific for (S)-substrate epimerization" evidence="5">
    <location>
        <position position="346"/>
    </location>
</feature>
<evidence type="ECO:0000256" key="3">
    <source>
        <dbReference type="ARBA" id="ARBA00022842"/>
    </source>
</evidence>
<dbReference type="PANTHER" id="PTHR48073">
    <property type="entry name" value="O-SUCCINYLBENZOATE SYNTHASE-RELATED"/>
    <property type="match status" value="1"/>
</dbReference>
<dbReference type="CDD" id="cd03319">
    <property type="entry name" value="L-Ala-DL-Glu_epimerase"/>
    <property type="match status" value="1"/>
</dbReference>
<keyword evidence="2 6" id="KW-0479">Metal-binding</keyword>
<dbReference type="InterPro" id="IPR029017">
    <property type="entry name" value="Enolase-like_N"/>
</dbReference>
<dbReference type="OMA" id="LTETFWV"/>
<proteinExistence type="inferred from homology"/>
<dbReference type="GO" id="GO:0016855">
    <property type="term" value="F:racemase and epimerase activity, acting on amino acids and derivatives"/>
    <property type="evidence" value="ECO:0007669"/>
    <property type="project" value="UniProtKB-UniRule"/>
</dbReference>
<dbReference type="SUPFAM" id="SSF54826">
    <property type="entry name" value="Enolase N-terminal domain-like"/>
    <property type="match status" value="1"/>
</dbReference>
<feature type="active site" description="Proton acceptor; specific for (R)-substrate epimerization" evidence="5">
    <location>
        <position position="238"/>
    </location>
</feature>
<dbReference type="PANTHER" id="PTHR48073:SF4">
    <property type="entry name" value="MANDELATE RACEMASE_MUCONATE LACTONIZING ENZYME C-TERMINAL DOMAIN-CONTAINING PROTEIN"/>
    <property type="match status" value="1"/>
</dbReference>
<dbReference type="Gramene" id="Manes.02G071200.1.v8.1">
    <property type="protein sequence ID" value="Manes.02G071200.1.v8.1.CDS"/>
    <property type="gene ID" value="Manes.02G071200.v8.1"/>
</dbReference>
<dbReference type="SMART" id="SM00922">
    <property type="entry name" value="MR_MLE"/>
    <property type="match status" value="1"/>
</dbReference>
<dbReference type="InterPro" id="IPR034603">
    <property type="entry name" value="Dipeptide_epimerase"/>
</dbReference>
<keyword evidence="4 7" id="KW-0413">Isomerase</keyword>